<comment type="caution">
    <text evidence="1">The sequence shown here is derived from an EMBL/GenBank/DDBJ whole genome shotgun (WGS) entry which is preliminary data.</text>
</comment>
<evidence type="ECO:0000313" key="2">
    <source>
        <dbReference type="EMBL" id="CDI43345.1"/>
    </source>
</evidence>
<accession>U4QF83</accession>
<dbReference type="Proteomes" id="UP000017243">
    <property type="component" value="Unassembled WGS sequence"/>
</dbReference>
<dbReference type="AlphaFoldDB" id="U4QF83"/>
<reference evidence="1 3" key="1">
    <citation type="submission" date="2013-09" db="EMBL/GenBank/DDBJ databases">
        <title>Draft Genome Sequence of five Lactobacillus helveticus strains CIRM-BIA 101T, 103, 104, 951 and 953 isolated from milk product.</title>
        <authorList>
            <person name="Valence F."/>
            <person name="Chuat V."/>
            <person name="Ma L."/>
            <person name="Creno S."/>
            <person name="Falentin H."/>
            <person name="Lortal S."/>
            <person name="Bizet C."/>
            <person name="Clermont D."/>
            <person name="Loux V."/>
            <person name="Bouchier C."/>
            <person name="Cousin S."/>
        </authorList>
    </citation>
    <scope>NUCLEOTIDE SEQUENCE [LARGE SCALE GENOMIC DNA]</scope>
    <source>
        <strain evidence="1 3">CIRM-BIA 953</strain>
    </source>
</reference>
<evidence type="ECO:0000313" key="3">
    <source>
        <dbReference type="Proteomes" id="UP000017243"/>
    </source>
</evidence>
<name>U4QF83_LACHE</name>
<dbReference type="EMBL" id="CBUH010000169">
    <property type="protein sequence ID" value="CDI43345.1"/>
    <property type="molecule type" value="Genomic_DNA"/>
</dbReference>
<protein>
    <submittedName>
        <fullName evidence="1">Uncharacterized protein</fullName>
    </submittedName>
</protein>
<dbReference type="EMBL" id="CBUH010000169">
    <property type="protein sequence ID" value="CDI43263.1"/>
    <property type="molecule type" value="Genomic_DNA"/>
</dbReference>
<gene>
    <name evidence="1" type="ORF">LHCIRMBIA953_02532</name>
    <name evidence="2" type="ORF">LHCIRMBIA953_02616</name>
</gene>
<evidence type="ECO:0000313" key="1">
    <source>
        <dbReference type="EMBL" id="CDI43263.1"/>
    </source>
</evidence>
<dbReference type="RefSeq" id="WP_023061919.1">
    <property type="nucleotide sequence ID" value="NZ_CBUH010000169.1"/>
</dbReference>
<proteinExistence type="predicted"/>
<organism evidence="1 3">
    <name type="scientific">Lactobacillus helveticus CIRM-BIA 953</name>
    <dbReference type="NCBI Taxonomy" id="1226335"/>
    <lineage>
        <taxon>Bacteria</taxon>
        <taxon>Bacillati</taxon>
        <taxon>Bacillota</taxon>
        <taxon>Bacilli</taxon>
        <taxon>Lactobacillales</taxon>
        <taxon>Lactobacillaceae</taxon>
        <taxon>Lactobacillus</taxon>
    </lineage>
</organism>
<sequence length="96" mass="11408">MKFYLSSAQHWESYNDLKNNKLMQKYLQEIKKEAGVEVTFEKDTKYEGNQHIVVDIPSMKALVQIMKATGYDLVIEQEFDEDNKYPIICIYDDYIE</sequence>